<sequence length="54" mass="6387">MDFYNCPYVVVIPFRNGNEYDEAYRCAVTRKSCQGCICKLSTEECERLIREQKN</sequence>
<dbReference type="Proteomes" id="UP000003763">
    <property type="component" value="Unassembled WGS sequence"/>
</dbReference>
<accession>G5HEP5</accession>
<gene>
    <name evidence="1" type="ORF">HMPREF9469_00918</name>
</gene>
<evidence type="ECO:0000313" key="2">
    <source>
        <dbReference type="Proteomes" id="UP000003763"/>
    </source>
</evidence>
<evidence type="ECO:0000313" key="1">
    <source>
        <dbReference type="EMBL" id="EHF00004.1"/>
    </source>
</evidence>
<comment type="caution">
    <text evidence="1">The sequence shown here is derived from an EMBL/GenBank/DDBJ whole genome shotgun (WGS) entry which is preliminary data.</text>
</comment>
<dbReference type="EMBL" id="ADLJ01000007">
    <property type="protein sequence ID" value="EHF00004.1"/>
    <property type="molecule type" value="Genomic_DNA"/>
</dbReference>
<reference evidence="1 2" key="1">
    <citation type="submission" date="2011-08" db="EMBL/GenBank/DDBJ databases">
        <title>The Genome Sequence of Clostridium citroniae WAL-17108.</title>
        <authorList>
            <consortium name="The Broad Institute Genome Sequencing Platform"/>
            <person name="Earl A."/>
            <person name="Ward D."/>
            <person name="Feldgarden M."/>
            <person name="Gevers D."/>
            <person name="Finegold S.M."/>
            <person name="Summanen P.H."/>
            <person name="Molitoris D.R."/>
            <person name="Vaisanen M.L."/>
            <person name="Daigneault M."/>
            <person name="Allen-Vercoe E."/>
            <person name="Young S.K."/>
            <person name="Zeng Q."/>
            <person name="Gargeya S."/>
            <person name="Fitzgerald M."/>
            <person name="Haas B."/>
            <person name="Abouelleil A."/>
            <person name="Alvarado L."/>
            <person name="Arachchi H.M."/>
            <person name="Berlin A."/>
            <person name="Brown A."/>
            <person name="Chapman S.B."/>
            <person name="Chen Z."/>
            <person name="Dunbar C."/>
            <person name="Freedman E."/>
            <person name="Gearin G."/>
            <person name="Gellesch M."/>
            <person name="Goldberg J."/>
            <person name="Griggs A."/>
            <person name="Gujja S."/>
            <person name="Heiman D."/>
            <person name="Howarth C."/>
            <person name="Larson L."/>
            <person name="Lui A."/>
            <person name="MacDonald P.J.P."/>
            <person name="Montmayeur A."/>
            <person name="Murphy C."/>
            <person name="Neiman D."/>
            <person name="Pearson M."/>
            <person name="Priest M."/>
            <person name="Roberts A."/>
            <person name="Saif S."/>
            <person name="Shea T."/>
            <person name="Shenoy N."/>
            <person name="Sisk P."/>
            <person name="Stolte C."/>
            <person name="Sykes S."/>
            <person name="Wortman J."/>
            <person name="Nusbaum C."/>
            <person name="Birren B."/>
        </authorList>
    </citation>
    <scope>NUCLEOTIDE SEQUENCE [LARGE SCALE GENOMIC DNA]</scope>
    <source>
        <strain evidence="1 2">WAL-17108</strain>
    </source>
</reference>
<dbReference type="AlphaFoldDB" id="G5HEP5"/>
<dbReference type="HOGENOM" id="CLU_3042010_0_0_9"/>
<organism evidence="1 2">
    <name type="scientific">[Clostridium] citroniae WAL-17108</name>
    <dbReference type="NCBI Taxonomy" id="742733"/>
    <lineage>
        <taxon>Bacteria</taxon>
        <taxon>Bacillati</taxon>
        <taxon>Bacillota</taxon>
        <taxon>Clostridia</taxon>
        <taxon>Lachnospirales</taxon>
        <taxon>Lachnospiraceae</taxon>
        <taxon>Enterocloster</taxon>
    </lineage>
</organism>
<name>G5HEP5_9FIRM</name>
<protein>
    <submittedName>
        <fullName evidence="1">Uncharacterized protein</fullName>
    </submittedName>
</protein>
<proteinExistence type="predicted"/>